<evidence type="ECO:0000256" key="1">
    <source>
        <dbReference type="SAM" id="MobiDB-lite"/>
    </source>
</evidence>
<evidence type="ECO:0000313" key="3">
    <source>
        <dbReference type="EMBL" id="HIW84196.1"/>
    </source>
</evidence>
<evidence type="ECO:0000256" key="2">
    <source>
        <dbReference type="SAM" id="Phobius"/>
    </source>
</evidence>
<proteinExistence type="predicted"/>
<gene>
    <name evidence="3" type="ORF">H9873_07735</name>
</gene>
<feature type="region of interest" description="Disordered" evidence="1">
    <location>
        <begin position="398"/>
        <end position="422"/>
    </location>
</feature>
<protein>
    <submittedName>
        <fullName evidence="3">Sporulation protein YqfD</fullName>
    </submittedName>
</protein>
<comment type="caution">
    <text evidence="3">The sequence shown here is derived from an EMBL/GenBank/DDBJ whole genome shotgun (WGS) entry which is preliminary data.</text>
</comment>
<dbReference type="EMBL" id="DXGF01000138">
    <property type="protein sequence ID" value="HIW84196.1"/>
    <property type="molecule type" value="Genomic_DNA"/>
</dbReference>
<dbReference type="Proteomes" id="UP000824263">
    <property type="component" value="Unassembled WGS sequence"/>
</dbReference>
<dbReference type="AlphaFoldDB" id="A0A9D1UF00"/>
<keyword evidence="2" id="KW-0472">Membrane</keyword>
<organism evidence="3 4">
    <name type="scientific">Candidatus Dorea gallistercoris</name>
    <dbReference type="NCBI Taxonomy" id="2838542"/>
    <lineage>
        <taxon>Bacteria</taxon>
        <taxon>Bacillati</taxon>
        <taxon>Bacillota</taxon>
        <taxon>Clostridia</taxon>
        <taxon>Lachnospirales</taxon>
        <taxon>Lachnospiraceae</taxon>
        <taxon>Dorea</taxon>
    </lineage>
</organism>
<sequence length="422" mass="47879">MLPRLIRYFKGYLRIRVKGTYAERFLNACGHKNIFLWDIKPSGGSYEMNISIRGFRKLKPIIRKTGTKAVIVKRFGLPFFLQKYRRRKVFFAGALLCLCLIWLFSGFLWNIEIRGNLTYTDEDLLEFLQSTDVRNGMPVRDIDCGQIVKDIRRQYNNIIWVSASIEGTRLLVQVKENETATSQEEERPEPETAMDLVSGQDCVITSMIVRQGVPQVEEGAAVKKGEILVSGQVPVINDAKEVIGFQYHVSDADIIGQVELPYEDEMPLTYQEKKELGIEKAQYFLRLGSLRVSLGSFSHSYEHFHGDSVQWQGRLFGNFYLPVSWGARTIRPYEESEKAYSAQEIRENLTARFSGYCEDLGKKGVEIIENDVKIYTGSHTAQAKGTLTVLMPIGEEAPSKLIELPQNEQSGEEADGNDGSSN</sequence>
<feature type="transmembrane region" description="Helical" evidence="2">
    <location>
        <begin position="89"/>
        <end position="109"/>
    </location>
</feature>
<name>A0A9D1UF00_9FIRM</name>
<keyword evidence="2" id="KW-0812">Transmembrane</keyword>
<evidence type="ECO:0000313" key="4">
    <source>
        <dbReference type="Proteomes" id="UP000824263"/>
    </source>
</evidence>
<keyword evidence="2" id="KW-1133">Transmembrane helix</keyword>
<dbReference type="Pfam" id="PF06898">
    <property type="entry name" value="YqfD"/>
    <property type="match status" value="1"/>
</dbReference>
<dbReference type="InterPro" id="IPR010690">
    <property type="entry name" value="YqfD"/>
</dbReference>
<accession>A0A9D1UF00</accession>
<reference evidence="3" key="2">
    <citation type="submission" date="2021-04" db="EMBL/GenBank/DDBJ databases">
        <authorList>
            <person name="Gilroy R."/>
        </authorList>
    </citation>
    <scope>NUCLEOTIDE SEQUENCE</scope>
    <source>
        <strain evidence="3">ChiSxjej1B13-11762</strain>
    </source>
</reference>
<reference evidence="3" key="1">
    <citation type="journal article" date="2021" name="PeerJ">
        <title>Extensive microbial diversity within the chicken gut microbiome revealed by metagenomics and culture.</title>
        <authorList>
            <person name="Gilroy R."/>
            <person name="Ravi A."/>
            <person name="Getino M."/>
            <person name="Pursley I."/>
            <person name="Horton D.L."/>
            <person name="Alikhan N.F."/>
            <person name="Baker D."/>
            <person name="Gharbi K."/>
            <person name="Hall N."/>
            <person name="Watson M."/>
            <person name="Adriaenssens E.M."/>
            <person name="Foster-Nyarko E."/>
            <person name="Jarju S."/>
            <person name="Secka A."/>
            <person name="Antonio M."/>
            <person name="Oren A."/>
            <person name="Chaudhuri R.R."/>
            <person name="La Ragione R."/>
            <person name="Hildebrand F."/>
            <person name="Pallen M.J."/>
        </authorList>
    </citation>
    <scope>NUCLEOTIDE SEQUENCE</scope>
    <source>
        <strain evidence="3">ChiSxjej1B13-11762</strain>
    </source>
</reference>